<comment type="pathway">
    <text evidence="4">Amino-acid biosynthesis; L-phenylalanine biosynthesis; phenylpyruvate from prephenate: step 1/1.</text>
</comment>
<sequence length="376" mass="42490">MESLEVLREKLDSIDDQIAALYEQRMNVCGQVGEYKVKAGRKVFDRQREKEKLADVASKVSGDFNKKGIQELYQQLMSMSRKLQYRQLVEAGALGRLPFIQINDLDKQNARVVFQGTEGAYGQAAMRQFFGENVNSFHVRTFREAMESIEEGAADYAVLPIENSTAGPVIEMYDLLDEFENYIVAETILPVVHTLSGLPGAKLTDIKRVYSKTEALMQTSRFLDEHSDWQRISVVNTAIAAKKVLEENDISQAAVCSSYAAKVHGLSVLVDGINDDDDNSTRFIVVTNQKVFLKDASKISIRFELPHQSGSLYGILSHFIYNDLNMTKIESRPIKGRPWEYCFFVDFEGNLEDPAVKNAIRGLREESQNLKILGNY</sequence>
<evidence type="ECO:0000259" key="20">
    <source>
        <dbReference type="PROSITE" id="PS51168"/>
    </source>
</evidence>
<dbReference type="NCBIfam" id="NF008865">
    <property type="entry name" value="PRK11898.1"/>
    <property type="match status" value="1"/>
</dbReference>
<feature type="domain" description="ACT" evidence="22">
    <location>
        <begin position="300"/>
        <end position="376"/>
    </location>
</feature>
<evidence type="ECO:0000256" key="2">
    <source>
        <dbReference type="ARBA" id="ARBA00002364"/>
    </source>
</evidence>
<dbReference type="EMBL" id="VMSO01000007">
    <property type="protein sequence ID" value="KAA8501702.1"/>
    <property type="molecule type" value="Genomic_DNA"/>
</dbReference>
<dbReference type="PROSITE" id="PS51671">
    <property type="entry name" value="ACT"/>
    <property type="match status" value="1"/>
</dbReference>
<evidence type="ECO:0000313" key="23">
    <source>
        <dbReference type="EMBL" id="KAA8501702.1"/>
    </source>
</evidence>
<keyword evidence="24" id="KW-1185">Reference proteome</keyword>
<dbReference type="EC" id="4.2.1.51" evidence="6"/>
<evidence type="ECO:0000259" key="22">
    <source>
        <dbReference type="PROSITE" id="PS51671"/>
    </source>
</evidence>
<dbReference type="InterPro" id="IPR011279">
    <property type="entry name" value="Chorismate_mutase_GmP"/>
</dbReference>
<keyword evidence="10" id="KW-0028">Amino-acid biosynthesis</keyword>
<comment type="subcellular location">
    <subcellularLocation>
        <location evidence="3">Cytoplasm</location>
    </subcellularLocation>
</comment>
<dbReference type="PROSITE" id="PS00858">
    <property type="entry name" value="PREPHENATE_DEHYDR_2"/>
    <property type="match status" value="1"/>
</dbReference>
<dbReference type="InterPro" id="IPR008242">
    <property type="entry name" value="Chor_mutase/pphenate_deHydtase"/>
</dbReference>
<dbReference type="InterPro" id="IPR001086">
    <property type="entry name" value="Preph_deHydtase"/>
</dbReference>
<dbReference type="GO" id="GO:0005737">
    <property type="term" value="C:cytoplasm"/>
    <property type="evidence" value="ECO:0007669"/>
    <property type="project" value="UniProtKB-SubCell"/>
</dbReference>
<comment type="catalytic activity">
    <reaction evidence="18">
        <text>prephenate + H(+) = 3-phenylpyruvate + CO2 + H2O</text>
        <dbReference type="Rhea" id="RHEA:21648"/>
        <dbReference type="ChEBI" id="CHEBI:15377"/>
        <dbReference type="ChEBI" id="CHEBI:15378"/>
        <dbReference type="ChEBI" id="CHEBI:16526"/>
        <dbReference type="ChEBI" id="CHEBI:18005"/>
        <dbReference type="ChEBI" id="CHEBI:29934"/>
        <dbReference type="EC" id="4.2.1.51"/>
    </reaction>
</comment>
<dbReference type="UniPathway" id="UPA00121">
    <property type="reaction ID" value="UER00345"/>
</dbReference>
<keyword evidence="15" id="KW-0511">Multifunctional enzyme</keyword>
<dbReference type="InterPro" id="IPR002701">
    <property type="entry name" value="CM_II_prokaryot"/>
</dbReference>
<dbReference type="Proteomes" id="UP000322025">
    <property type="component" value="Unassembled WGS sequence"/>
</dbReference>
<dbReference type="InterPro" id="IPR045865">
    <property type="entry name" value="ACT-like_dom_sf"/>
</dbReference>
<dbReference type="OrthoDB" id="9802281at2"/>
<dbReference type="SUPFAM" id="SSF55021">
    <property type="entry name" value="ACT-like"/>
    <property type="match status" value="1"/>
</dbReference>
<evidence type="ECO:0000256" key="16">
    <source>
        <dbReference type="ARBA" id="ARBA00031175"/>
    </source>
</evidence>
<keyword evidence="14 23" id="KW-0456">Lyase</keyword>
<evidence type="ECO:0000256" key="6">
    <source>
        <dbReference type="ARBA" id="ARBA00013147"/>
    </source>
</evidence>
<keyword evidence="9" id="KW-0963">Cytoplasm</keyword>
<name>A0A5M9I2Z7_9FIRM</name>
<evidence type="ECO:0000256" key="18">
    <source>
        <dbReference type="ARBA" id="ARBA00047848"/>
    </source>
</evidence>
<reference evidence="23" key="1">
    <citation type="submission" date="2019-07" db="EMBL/GenBank/DDBJ databases">
        <authorList>
            <person name="Wongkuna S."/>
            <person name="Scaria J."/>
        </authorList>
    </citation>
    <scope>NUCLEOTIDE SEQUENCE [LARGE SCALE GENOMIC DNA]</scope>
    <source>
        <strain evidence="23">SW178</strain>
    </source>
</reference>
<comment type="catalytic activity">
    <reaction evidence="1">
        <text>chorismate = prephenate</text>
        <dbReference type="Rhea" id="RHEA:13897"/>
        <dbReference type="ChEBI" id="CHEBI:29748"/>
        <dbReference type="ChEBI" id="CHEBI:29934"/>
        <dbReference type="EC" id="5.4.99.5"/>
    </reaction>
</comment>
<dbReference type="Gene3D" id="1.20.59.10">
    <property type="entry name" value="Chorismate mutase"/>
    <property type="match status" value="1"/>
</dbReference>
<dbReference type="GO" id="GO:0046417">
    <property type="term" value="P:chorismate metabolic process"/>
    <property type="evidence" value="ECO:0007669"/>
    <property type="project" value="InterPro"/>
</dbReference>
<comment type="pathway">
    <text evidence="5">Metabolic intermediate biosynthesis; prephenate biosynthesis; prephenate from chorismate: step 1/1.</text>
</comment>
<feature type="domain" description="Chorismate mutase" evidence="20">
    <location>
        <begin position="1"/>
        <end position="88"/>
    </location>
</feature>
<evidence type="ECO:0000256" key="13">
    <source>
        <dbReference type="ARBA" id="ARBA00023235"/>
    </source>
</evidence>
<dbReference type="PROSITE" id="PS51171">
    <property type="entry name" value="PREPHENATE_DEHYDR_3"/>
    <property type="match status" value="1"/>
</dbReference>
<dbReference type="InterPro" id="IPR036263">
    <property type="entry name" value="Chorismate_II_sf"/>
</dbReference>
<dbReference type="NCBIfam" id="TIGR01805">
    <property type="entry name" value="CM_mono_grmpos"/>
    <property type="match status" value="1"/>
</dbReference>
<keyword evidence="12" id="KW-0584">Phenylalanine biosynthesis</keyword>
<dbReference type="GO" id="GO:0009094">
    <property type="term" value="P:L-phenylalanine biosynthetic process"/>
    <property type="evidence" value="ECO:0007669"/>
    <property type="project" value="UniProtKB-UniPathway"/>
</dbReference>
<dbReference type="GO" id="GO:0004106">
    <property type="term" value="F:chorismate mutase activity"/>
    <property type="evidence" value="ECO:0007669"/>
    <property type="project" value="UniProtKB-EC"/>
</dbReference>
<dbReference type="Gene3D" id="3.30.70.260">
    <property type="match status" value="1"/>
</dbReference>
<dbReference type="PANTHER" id="PTHR21022">
    <property type="entry name" value="PREPHENATE DEHYDRATASE P PROTEIN"/>
    <property type="match status" value="1"/>
</dbReference>
<protein>
    <recommendedName>
        <fullName evidence="7">Bifunctional chorismate mutase/prephenate dehydratase</fullName>
        <ecNumber evidence="6">4.2.1.51</ecNumber>
    </recommendedName>
    <alternativeName>
        <fullName evidence="17">Chorismate mutase-prephenate dehydratase</fullName>
    </alternativeName>
    <alternativeName>
        <fullName evidence="8">Prephenate dehydratase</fullName>
    </alternativeName>
    <alternativeName>
        <fullName evidence="16">p-protein</fullName>
    </alternativeName>
</protein>
<dbReference type="InterPro" id="IPR036979">
    <property type="entry name" value="CM_dom_sf"/>
</dbReference>
<evidence type="ECO:0000256" key="4">
    <source>
        <dbReference type="ARBA" id="ARBA00004741"/>
    </source>
</evidence>
<dbReference type="SUPFAM" id="SSF48600">
    <property type="entry name" value="Chorismate mutase II"/>
    <property type="match status" value="1"/>
</dbReference>
<evidence type="ECO:0000259" key="21">
    <source>
        <dbReference type="PROSITE" id="PS51171"/>
    </source>
</evidence>
<evidence type="ECO:0000256" key="10">
    <source>
        <dbReference type="ARBA" id="ARBA00022605"/>
    </source>
</evidence>
<dbReference type="PIRSF" id="PIRSF001500">
    <property type="entry name" value="Chor_mut_pdt_Ppr"/>
    <property type="match status" value="1"/>
</dbReference>
<evidence type="ECO:0000256" key="14">
    <source>
        <dbReference type="ARBA" id="ARBA00023239"/>
    </source>
</evidence>
<dbReference type="SMART" id="SM00830">
    <property type="entry name" value="CM_2"/>
    <property type="match status" value="1"/>
</dbReference>
<dbReference type="RefSeq" id="WP_087152527.1">
    <property type="nucleotide sequence ID" value="NZ_VMSO01000007.1"/>
</dbReference>
<dbReference type="AlphaFoldDB" id="A0A5M9I2Z7"/>
<accession>A0A5M9I2Z7</accession>
<keyword evidence="13" id="KW-0413">Isomerase</keyword>
<dbReference type="Gene3D" id="3.40.190.10">
    <property type="entry name" value="Periplasmic binding protein-like II"/>
    <property type="match status" value="2"/>
</dbReference>
<evidence type="ECO:0000256" key="9">
    <source>
        <dbReference type="ARBA" id="ARBA00022490"/>
    </source>
</evidence>
<dbReference type="CDD" id="cd04905">
    <property type="entry name" value="ACT_CM-PDT"/>
    <property type="match status" value="1"/>
</dbReference>
<feature type="site" description="Essential for prephenate dehydratase activity" evidence="19">
    <location>
        <position position="281"/>
    </location>
</feature>
<dbReference type="InterPro" id="IPR018528">
    <property type="entry name" value="Preph_deHydtase_CS"/>
</dbReference>
<evidence type="ECO:0000256" key="19">
    <source>
        <dbReference type="PIRSR" id="PIRSR001500-2"/>
    </source>
</evidence>
<dbReference type="PANTHER" id="PTHR21022:SF19">
    <property type="entry name" value="PREPHENATE DEHYDRATASE-RELATED"/>
    <property type="match status" value="1"/>
</dbReference>
<dbReference type="Pfam" id="PF00800">
    <property type="entry name" value="PDT"/>
    <property type="match status" value="1"/>
</dbReference>
<dbReference type="InterPro" id="IPR002912">
    <property type="entry name" value="ACT_dom"/>
</dbReference>
<evidence type="ECO:0000256" key="11">
    <source>
        <dbReference type="ARBA" id="ARBA00023141"/>
    </source>
</evidence>
<evidence type="ECO:0000256" key="8">
    <source>
        <dbReference type="ARBA" id="ARBA00021872"/>
    </source>
</evidence>
<organism evidence="23 24">
    <name type="scientific">Mediterraneibacter catenae</name>
    <dbReference type="NCBI Taxonomy" id="2594882"/>
    <lineage>
        <taxon>Bacteria</taxon>
        <taxon>Bacillati</taxon>
        <taxon>Bacillota</taxon>
        <taxon>Clostridia</taxon>
        <taxon>Lachnospirales</taxon>
        <taxon>Lachnospiraceae</taxon>
        <taxon>Mediterraneibacter</taxon>
    </lineage>
</organism>
<dbReference type="GO" id="GO:0004664">
    <property type="term" value="F:prephenate dehydratase activity"/>
    <property type="evidence" value="ECO:0007669"/>
    <property type="project" value="UniProtKB-EC"/>
</dbReference>
<dbReference type="CDD" id="cd13631">
    <property type="entry name" value="PBP2_Ct-PDT_like"/>
    <property type="match status" value="1"/>
</dbReference>
<dbReference type="UniPathway" id="UPA00120">
    <property type="reaction ID" value="UER00203"/>
</dbReference>
<proteinExistence type="predicted"/>
<dbReference type="SUPFAM" id="SSF53850">
    <property type="entry name" value="Periplasmic binding protein-like II"/>
    <property type="match status" value="1"/>
</dbReference>
<evidence type="ECO:0000256" key="1">
    <source>
        <dbReference type="ARBA" id="ARBA00000824"/>
    </source>
</evidence>
<evidence type="ECO:0000256" key="5">
    <source>
        <dbReference type="ARBA" id="ARBA00004817"/>
    </source>
</evidence>
<dbReference type="Pfam" id="PF01817">
    <property type="entry name" value="CM_2"/>
    <property type="match status" value="1"/>
</dbReference>
<comment type="caution">
    <text evidence="23">The sequence shown here is derived from an EMBL/GenBank/DDBJ whole genome shotgun (WGS) entry which is preliminary data.</text>
</comment>
<evidence type="ECO:0000256" key="7">
    <source>
        <dbReference type="ARBA" id="ARBA00014401"/>
    </source>
</evidence>
<evidence type="ECO:0000256" key="12">
    <source>
        <dbReference type="ARBA" id="ARBA00023222"/>
    </source>
</evidence>
<evidence type="ECO:0000256" key="15">
    <source>
        <dbReference type="ARBA" id="ARBA00023268"/>
    </source>
</evidence>
<evidence type="ECO:0000313" key="24">
    <source>
        <dbReference type="Proteomes" id="UP000322025"/>
    </source>
</evidence>
<dbReference type="PROSITE" id="PS51168">
    <property type="entry name" value="CHORISMATE_MUT_2"/>
    <property type="match status" value="1"/>
</dbReference>
<evidence type="ECO:0000256" key="17">
    <source>
        <dbReference type="ARBA" id="ARBA00031520"/>
    </source>
</evidence>
<gene>
    <name evidence="23" type="primary">pheA</name>
    <name evidence="23" type="ORF">FNY66_07475</name>
</gene>
<feature type="domain" description="Prephenate dehydratase" evidence="21">
    <location>
        <begin position="111"/>
        <end position="288"/>
    </location>
</feature>
<evidence type="ECO:0000256" key="3">
    <source>
        <dbReference type="ARBA" id="ARBA00004496"/>
    </source>
</evidence>
<keyword evidence="11" id="KW-0057">Aromatic amino acid biosynthesis</keyword>
<comment type="function">
    <text evidence="2">Catalyzes the Claisen rearrangement of chorismate to prephenate and the decarboxylation/dehydration of prephenate to phenylpyruvate.</text>
</comment>